<accession>A0A810Q6C5</accession>
<proteinExistence type="predicted"/>
<dbReference type="SUPFAM" id="SSF82549">
    <property type="entry name" value="DAK1/DegV-like"/>
    <property type="match status" value="1"/>
</dbReference>
<dbReference type="EMBL" id="AP023420">
    <property type="protein sequence ID" value="BCK83534.1"/>
    <property type="molecule type" value="Genomic_DNA"/>
</dbReference>
<dbReference type="RefSeq" id="WP_213542757.1">
    <property type="nucleotide sequence ID" value="NZ_AP023420.1"/>
</dbReference>
<dbReference type="NCBIfam" id="TIGR00762">
    <property type="entry name" value="DegV"/>
    <property type="match status" value="1"/>
</dbReference>
<dbReference type="Proteomes" id="UP000679848">
    <property type="component" value="Chromosome"/>
</dbReference>
<keyword evidence="3" id="KW-1185">Reference proteome</keyword>
<name>A0A810Q6C5_9FIRM</name>
<dbReference type="KEGG" id="pfaa:MM59RIKEN_08530"/>
<dbReference type="Pfam" id="PF02645">
    <property type="entry name" value="DegV"/>
    <property type="match status" value="1"/>
</dbReference>
<protein>
    <submittedName>
        <fullName evidence="2">DegV domain-containing protein</fullName>
    </submittedName>
</protein>
<dbReference type="Gene3D" id="3.30.1180.10">
    <property type="match status" value="1"/>
</dbReference>
<dbReference type="PROSITE" id="PS51482">
    <property type="entry name" value="DEGV"/>
    <property type="match status" value="1"/>
</dbReference>
<evidence type="ECO:0000256" key="1">
    <source>
        <dbReference type="ARBA" id="ARBA00023121"/>
    </source>
</evidence>
<dbReference type="InterPro" id="IPR050270">
    <property type="entry name" value="DegV_domain_contain"/>
</dbReference>
<dbReference type="PANTHER" id="PTHR33434:SF2">
    <property type="entry name" value="FATTY ACID-BINDING PROTEIN TM_1468"/>
    <property type="match status" value="1"/>
</dbReference>
<dbReference type="AlphaFoldDB" id="A0A810Q6C5"/>
<dbReference type="PANTHER" id="PTHR33434">
    <property type="entry name" value="DEGV DOMAIN-CONTAINING PROTEIN DR_1986-RELATED"/>
    <property type="match status" value="1"/>
</dbReference>
<dbReference type="GO" id="GO:0008289">
    <property type="term" value="F:lipid binding"/>
    <property type="evidence" value="ECO:0007669"/>
    <property type="project" value="UniProtKB-KW"/>
</dbReference>
<dbReference type="Gene3D" id="3.40.50.10170">
    <property type="match status" value="1"/>
</dbReference>
<evidence type="ECO:0000313" key="3">
    <source>
        <dbReference type="Proteomes" id="UP000679848"/>
    </source>
</evidence>
<dbReference type="InterPro" id="IPR043168">
    <property type="entry name" value="DegV_C"/>
</dbReference>
<sequence length="277" mass="29874">MIKITTDSTCDLPAELLTKYDISVTPLGVVMGDHLYQDGVNITTADIAAHVDAGGGITTTNAVNAADYETLFRELIAQYDAVIHINIGAGFSCCHQNAKLAAEEVPGVHVFSSENLSVGHGMAVLLAAEAARGGKSVEEILSLLENLRPRLEMSFVLDRLDYMKKGGRCSAVTALGANLLKLHPCIEVSDGSMGVVKKYRGSMEKVVTDYLRDRLEGRTDLDESRAILVDTCEDDHLAAIAREILQGRFDEVLEAKAGCTIFSHCGPRTLGVLLLRK</sequence>
<reference evidence="2" key="1">
    <citation type="submission" date="2020-09" db="EMBL/GenBank/DDBJ databases">
        <title>New species isolated from human feces.</title>
        <authorList>
            <person name="Kitahara M."/>
            <person name="Shigeno Y."/>
            <person name="Shime M."/>
            <person name="Matsumoto Y."/>
            <person name="Nakamura S."/>
            <person name="Motooka D."/>
            <person name="Fukuoka S."/>
            <person name="Nishikawa H."/>
            <person name="Benno Y."/>
        </authorList>
    </citation>
    <scope>NUCLEOTIDE SEQUENCE</scope>
    <source>
        <strain evidence="2">MM59</strain>
    </source>
</reference>
<gene>
    <name evidence="2" type="ORF">MM59RIKEN_08530</name>
</gene>
<organism evidence="2 3">
    <name type="scientific">Pusillibacter faecalis</name>
    <dbReference type="NCBI Taxonomy" id="2714358"/>
    <lineage>
        <taxon>Bacteria</taxon>
        <taxon>Bacillati</taxon>
        <taxon>Bacillota</taxon>
        <taxon>Clostridia</taxon>
        <taxon>Eubacteriales</taxon>
        <taxon>Oscillospiraceae</taxon>
        <taxon>Pusillibacter</taxon>
    </lineage>
</organism>
<evidence type="ECO:0000313" key="2">
    <source>
        <dbReference type="EMBL" id="BCK83534.1"/>
    </source>
</evidence>
<keyword evidence="1" id="KW-0446">Lipid-binding</keyword>
<dbReference type="InterPro" id="IPR003797">
    <property type="entry name" value="DegV"/>
</dbReference>